<evidence type="ECO:0000313" key="2">
    <source>
        <dbReference type="Proteomes" id="UP001595379"/>
    </source>
</evidence>
<gene>
    <name evidence="1" type="ORF">ACFOOR_03680</name>
</gene>
<accession>A0ABV6ZUW6</accession>
<dbReference type="EMBL" id="JBHRSV010000001">
    <property type="protein sequence ID" value="MFC2925200.1"/>
    <property type="molecule type" value="Genomic_DNA"/>
</dbReference>
<dbReference type="RefSeq" id="WP_343164077.1">
    <property type="nucleotide sequence ID" value="NZ_JBHRSV010000001.1"/>
</dbReference>
<reference evidence="2" key="1">
    <citation type="journal article" date="2019" name="Int. J. Syst. Evol. Microbiol.">
        <title>The Global Catalogue of Microorganisms (GCM) 10K type strain sequencing project: providing services to taxonomists for standard genome sequencing and annotation.</title>
        <authorList>
            <consortium name="The Broad Institute Genomics Platform"/>
            <consortium name="The Broad Institute Genome Sequencing Center for Infectious Disease"/>
            <person name="Wu L."/>
            <person name="Ma J."/>
        </authorList>
    </citation>
    <scope>NUCLEOTIDE SEQUENCE [LARGE SCALE GENOMIC DNA]</scope>
    <source>
        <strain evidence="2">KCTC 52487</strain>
    </source>
</reference>
<proteinExistence type="predicted"/>
<organism evidence="1 2">
    <name type="scientific">Hyphobacterium vulgare</name>
    <dbReference type="NCBI Taxonomy" id="1736751"/>
    <lineage>
        <taxon>Bacteria</taxon>
        <taxon>Pseudomonadati</taxon>
        <taxon>Pseudomonadota</taxon>
        <taxon>Alphaproteobacteria</taxon>
        <taxon>Maricaulales</taxon>
        <taxon>Maricaulaceae</taxon>
        <taxon>Hyphobacterium</taxon>
    </lineage>
</organism>
<comment type="caution">
    <text evidence="1">The sequence shown here is derived from an EMBL/GenBank/DDBJ whole genome shotgun (WGS) entry which is preliminary data.</text>
</comment>
<sequence length="283" mass="30838">MRIPTIAGILGGVLLALAATAPGAISQTSPTAIAEPLSDADLAMLNREGRLLQVERELIGLRIETLNELLNAHAQGLLLIEVGGWGTRVFSRAWLADQFRPRCTESEFSPFELAGMTVEDCVSLLSAPAIAESETIARDLTQARDALFRRRDEVQFELEQIRRQVMDDADRPGSAYDPTSEVGDPVGETDYTDWMTGIFDTGGGVMQLSPSGGRYEVQNGVMTVTRIEGPVMEGRWQQSASAGPCPNGRFRLTFSETGFSGVFGYCDEEPTRVGGFQGTRRRD</sequence>
<name>A0ABV6ZUW6_9PROT</name>
<evidence type="ECO:0008006" key="3">
    <source>
        <dbReference type="Google" id="ProtNLM"/>
    </source>
</evidence>
<evidence type="ECO:0000313" key="1">
    <source>
        <dbReference type="EMBL" id="MFC2925200.1"/>
    </source>
</evidence>
<keyword evidence="2" id="KW-1185">Reference proteome</keyword>
<dbReference type="Proteomes" id="UP001595379">
    <property type="component" value="Unassembled WGS sequence"/>
</dbReference>
<protein>
    <recommendedName>
        <fullName evidence="3">YARHG domain-containing protein</fullName>
    </recommendedName>
</protein>